<dbReference type="AlphaFoldDB" id="A0A162N395"/>
<dbReference type="GO" id="GO:0004518">
    <property type="term" value="F:nuclease activity"/>
    <property type="evidence" value="ECO:0007669"/>
    <property type="project" value="TreeGrafter"/>
</dbReference>
<dbReference type="PANTHER" id="PTHR12302">
    <property type="entry name" value="EBNA2 BINDING PROTEIN P100"/>
    <property type="match status" value="1"/>
</dbReference>
<evidence type="ECO:0000313" key="9">
    <source>
        <dbReference type="Proteomes" id="UP000077315"/>
    </source>
</evidence>
<evidence type="ECO:0008006" key="10">
    <source>
        <dbReference type="Google" id="ProtNLM"/>
    </source>
</evidence>
<evidence type="ECO:0000313" key="8">
    <source>
        <dbReference type="EMBL" id="OAD68078.1"/>
    </source>
</evidence>
<dbReference type="Gene3D" id="2.30.30.140">
    <property type="match status" value="1"/>
</dbReference>
<dbReference type="GO" id="GO:0005634">
    <property type="term" value="C:nucleus"/>
    <property type="evidence" value="ECO:0007669"/>
    <property type="project" value="TreeGrafter"/>
</dbReference>
<feature type="domain" description="TNase-like" evidence="7">
    <location>
        <begin position="176"/>
        <end position="321"/>
    </location>
</feature>
<dbReference type="Pfam" id="PF00567">
    <property type="entry name" value="TUDOR"/>
    <property type="match status" value="1"/>
</dbReference>
<feature type="domain" description="TNase-like" evidence="7">
    <location>
        <begin position="331"/>
        <end position="481"/>
    </location>
</feature>
<dbReference type="PROSITE" id="PS50304">
    <property type="entry name" value="TUDOR"/>
    <property type="match status" value="1"/>
</dbReference>
<dbReference type="STRING" id="763407.A0A162N395"/>
<dbReference type="SMART" id="SM00318">
    <property type="entry name" value="SNc"/>
    <property type="match status" value="4"/>
</dbReference>
<dbReference type="RefSeq" id="XP_018286118.1">
    <property type="nucleotide sequence ID" value="XM_018429795.1"/>
</dbReference>
<evidence type="ECO:0000256" key="4">
    <source>
        <dbReference type="ARBA" id="ARBA00022737"/>
    </source>
</evidence>
<keyword evidence="2 5" id="KW-0963">Cytoplasm</keyword>
<proteinExistence type="predicted"/>
<dbReference type="Pfam" id="PF00565">
    <property type="entry name" value="SNase"/>
    <property type="match status" value="4"/>
</dbReference>
<dbReference type="SMART" id="SM00333">
    <property type="entry name" value="TUDOR"/>
    <property type="match status" value="1"/>
</dbReference>
<dbReference type="PANTHER" id="PTHR12302:SF2">
    <property type="entry name" value="STAPHYLOCOCCAL NUCLEASE DOMAIN-CONTAINING PROTEIN 1"/>
    <property type="match status" value="1"/>
</dbReference>
<dbReference type="InParanoid" id="A0A162N395"/>
<evidence type="ECO:0000259" key="7">
    <source>
        <dbReference type="PROSITE" id="PS50830"/>
    </source>
</evidence>
<organism evidence="8 9">
    <name type="scientific">Phycomyces blakesleeanus (strain ATCC 8743b / DSM 1359 / FGSC 10004 / NBRC 33097 / NRRL 1555)</name>
    <dbReference type="NCBI Taxonomy" id="763407"/>
    <lineage>
        <taxon>Eukaryota</taxon>
        <taxon>Fungi</taxon>
        <taxon>Fungi incertae sedis</taxon>
        <taxon>Mucoromycota</taxon>
        <taxon>Mucoromycotina</taxon>
        <taxon>Mucoromycetes</taxon>
        <taxon>Mucorales</taxon>
        <taxon>Phycomycetaceae</taxon>
        <taxon>Phycomyces</taxon>
    </lineage>
</organism>
<feature type="domain" description="TNase-like" evidence="7">
    <location>
        <begin position="3"/>
        <end position="150"/>
    </location>
</feature>
<keyword evidence="4" id="KW-0677">Repeat</keyword>
<dbReference type="InterPro" id="IPR002999">
    <property type="entry name" value="Tudor"/>
</dbReference>
<dbReference type="EMBL" id="KV440996">
    <property type="protein sequence ID" value="OAD68078.1"/>
    <property type="molecule type" value="Genomic_DNA"/>
</dbReference>
<dbReference type="GO" id="GO:0031332">
    <property type="term" value="C:RNAi effector complex"/>
    <property type="evidence" value="ECO:0007669"/>
    <property type="project" value="InterPro"/>
</dbReference>
<sequence length="893" mass="99794">MAQQHKATVKNVLSGDTVILRGKPRANGPPPERLLALSNVQAPRLGTKDRDDEPFAFQAREYLRKLLVGKEVTFVPEYSVTTTTPPREYGKILLSTGEDVAKLGIQNGWLKVRESKARAGQSEEDHEEALDALRQLEEDAQAERVGMWQDREKGIRKISHTFDQDSRAFLNTYKGKPLEAIIEQIRDASTYRILLFLPDNSQQIITLFLSGIKAPSCKRDNVPAGGDQGVSEPFGEEAKYFVESRLLQRGVKVILEGVSQSGGQNFVGTIKHPAGNISELLLANGLAKCVDWSITMVTDGPTALRNAEKVAKEKKLRIWRDFVAKEKTNDSEFDAQVVKIVTGDTVIVKNKAGVERKVQLASLKQAPRGAGSTIPGSGSKSRDIKEVGYNFEAREFLRKKLIGKQVHVVIDYHKPAQDGFEAKDCATITYGNHNISEQLVERGLASVIRHRKDDDSRSHCYDQLLLAEDKAQEGQKGIYSTKEQPIVRIVDASENAAKARQFVTFLKRSGRIHGVVDHVANGSRLFLWIPKENCRLTFALAGVRAPRVGRTPNEKSEPFGPEALAYVAERALQRDVEVEIENIDKTGGFIGNVYINGDNLAVSLLEEGLASVHEFSANESRYTNQFFNAERSAKADKKGMWKNYDPEAEEEQETLDAKSDVVPEPRREYIDIVISEIITGSHFYVQLINAEIRQLEDLMTELSKYQNGRPNETIRPRVGEIVSAKFTEDDGWYRAKVRKVSPAGVDVLYIDYGNSETLAHSRIRSLPDRFKSLKAQAQEAVLSFVKSPEREADYGIEAYERFRELTGNKQLVANVDAREAGVLCLTLYDPSNSQSVEASLNLEMVRDGQALVTPNVRYARAYQPIIKSLQAASEAAKRERIGMFEYGDITYED</sequence>
<keyword evidence="3" id="KW-0597">Phosphoprotein</keyword>
<evidence type="ECO:0000256" key="5">
    <source>
        <dbReference type="PIRNR" id="PIRNR017179"/>
    </source>
</evidence>
<dbReference type="GO" id="GO:0003723">
    <property type="term" value="F:RNA binding"/>
    <property type="evidence" value="ECO:0007669"/>
    <property type="project" value="UniProtKB-UniRule"/>
</dbReference>
<dbReference type="InterPro" id="IPR016071">
    <property type="entry name" value="Staphylococal_nuclease_OB-fold"/>
</dbReference>
<dbReference type="FunFam" id="2.40.50.90:FF:000002">
    <property type="entry name" value="Staphylococcal nuclease domain-containing protein"/>
    <property type="match status" value="1"/>
</dbReference>
<comment type="subcellular location">
    <subcellularLocation>
        <location evidence="1 5">Cytoplasm</location>
    </subcellularLocation>
</comment>
<reference evidence="9" key="1">
    <citation type="submission" date="2015-06" db="EMBL/GenBank/DDBJ databases">
        <title>Expansion of signal transduction pathways in fungi by whole-genome duplication.</title>
        <authorList>
            <consortium name="DOE Joint Genome Institute"/>
            <person name="Corrochano L.M."/>
            <person name="Kuo A."/>
            <person name="Marcet-Houben M."/>
            <person name="Polaino S."/>
            <person name="Salamov A."/>
            <person name="Villalobos J.M."/>
            <person name="Alvarez M.I."/>
            <person name="Avalos J."/>
            <person name="Benito E.P."/>
            <person name="Benoit I."/>
            <person name="Burger G."/>
            <person name="Camino L.P."/>
            <person name="Canovas D."/>
            <person name="Cerda-Olmedo E."/>
            <person name="Cheng J.-F."/>
            <person name="Dominguez A."/>
            <person name="Elias M."/>
            <person name="Eslava A.P."/>
            <person name="Glaser F."/>
            <person name="Grimwood J."/>
            <person name="Gutierrez G."/>
            <person name="Heitman J."/>
            <person name="Henrissat B."/>
            <person name="Iturriaga E.A."/>
            <person name="Lang B.F."/>
            <person name="Lavin J.L."/>
            <person name="Lee S."/>
            <person name="Li W."/>
            <person name="Lindquist E."/>
            <person name="Lopez-Garcia S."/>
            <person name="Luque E.M."/>
            <person name="Marcos A.T."/>
            <person name="Martin J."/>
            <person name="McCluskey K."/>
            <person name="Medina H.R."/>
            <person name="Miralles-Duran A."/>
            <person name="Miyazaki A."/>
            <person name="Munoz-Torres E."/>
            <person name="Oguiza J.A."/>
            <person name="Ohm R."/>
            <person name="Olmedo M."/>
            <person name="Orejas M."/>
            <person name="Ortiz-Castellanos L."/>
            <person name="Pisabarro A.G."/>
            <person name="Rodriguez-Romero J."/>
            <person name="Ruiz-Herrera J."/>
            <person name="Ruiz-Vazquez R."/>
            <person name="Sanz C."/>
            <person name="Schackwitz W."/>
            <person name="Schmutz J."/>
            <person name="Shahriari M."/>
            <person name="Shelest E."/>
            <person name="Silva-Franco F."/>
            <person name="Soanes D."/>
            <person name="Syed K."/>
            <person name="Tagua V.G."/>
            <person name="Talbot N.J."/>
            <person name="Thon M."/>
            <person name="De vries R.P."/>
            <person name="Wiebenga A."/>
            <person name="Yadav J.S."/>
            <person name="Braun E.L."/>
            <person name="Baker S."/>
            <person name="Garre V."/>
            <person name="Horwitz B."/>
            <person name="Torres-Martinez S."/>
            <person name="Idnurm A."/>
            <person name="Herrera-Estrella A."/>
            <person name="Gabaldon T."/>
            <person name="Grigoriev I.V."/>
        </authorList>
    </citation>
    <scope>NUCLEOTIDE SEQUENCE [LARGE SCALE GENOMIC DNA]</scope>
    <source>
        <strain evidence="9">NRRL 1555(-)</strain>
    </source>
</reference>
<dbReference type="PIRSF" id="PIRSF017179">
    <property type="entry name" value="RISC-Tudor-SN"/>
    <property type="match status" value="1"/>
</dbReference>
<dbReference type="VEuPathDB" id="FungiDB:PHYBLDRAFT_136532"/>
<dbReference type="Gene3D" id="2.40.50.90">
    <property type="match status" value="5"/>
</dbReference>
<dbReference type="FunCoup" id="A0A162N395">
    <property type="interactions" value="1021"/>
</dbReference>
<evidence type="ECO:0000256" key="2">
    <source>
        <dbReference type="ARBA" id="ARBA00022490"/>
    </source>
</evidence>
<accession>A0A162N395</accession>
<dbReference type="CDD" id="cd00175">
    <property type="entry name" value="SNc"/>
    <property type="match status" value="1"/>
</dbReference>
<dbReference type="GO" id="GO:0006402">
    <property type="term" value="P:mRNA catabolic process"/>
    <property type="evidence" value="ECO:0007669"/>
    <property type="project" value="UniProtKB-UniRule"/>
</dbReference>
<dbReference type="GO" id="GO:0031047">
    <property type="term" value="P:regulatory ncRNA-mediated gene silencing"/>
    <property type="evidence" value="ECO:0007669"/>
    <property type="project" value="UniProtKB-UniRule"/>
</dbReference>
<dbReference type="InterPro" id="IPR035437">
    <property type="entry name" value="SNase_OB-fold_sf"/>
</dbReference>
<dbReference type="InterPro" id="IPR016685">
    <property type="entry name" value="Silence_cplx_Nase-comp_TudorSN"/>
</dbReference>
<dbReference type="GeneID" id="28990701"/>
<dbReference type="SUPFAM" id="SSF63748">
    <property type="entry name" value="Tudor/PWWP/MBT"/>
    <property type="match status" value="1"/>
</dbReference>
<dbReference type="FunFam" id="2.40.50.90:FF:000001">
    <property type="entry name" value="Staphylococcal nuclease domain-containing protein"/>
    <property type="match status" value="1"/>
</dbReference>
<protein>
    <recommendedName>
        <fullName evidence="10">Transcription factor</fullName>
    </recommendedName>
</protein>
<evidence type="ECO:0000256" key="1">
    <source>
        <dbReference type="ARBA" id="ARBA00004496"/>
    </source>
</evidence>
<feature type="domain" description="TNase-like" evidence="7">
    <location>
        <begin position="510"/>
        <end position="643"/>
    </location>
</feature>
<feature type="domain" description="Tudor" evidence="6">
    <location>
        <begin position="715"/>
        <end position="773"/>
    </location>
</feature>
<dbReference type="FunFam" id="2.40.50.90:FF:000010">
    <property type="entry name" value="Ribonuclease"/>
    <property type="match status" value="1"/>
</dbReference>
<dbReference type="PROSITE" id="PS50830">
    <property type="entry name" value="TNASE_3"/>
    <property type="match status" value="4"/>
</dbReference>
<dbReference type="Proteomes" id="UP000077315">
    <property type="component" value="Unassembled WGS sequence"/>
</dbReference>
<evidence type="ECO:0000259" key="6">
    <source>
        <dbReference type="PROSITE" id="PS50304"/>
    </source>
</evidence>
<dbReference type="FunFam" id="2.30.30.140:FF:000018">
    <property type="entry name" value="Serine/threonine-protein kinase 31"/>
    <property type="match status" value="1"/>
</dbReference>
<dbReference type="OrthoDB" id="10023235at2759"/>
<evidence type="ECO:0000256" key="3">
    <source>
        <dbReference type="ARBA" id="ARBA00022553"/>
    </source>
</evidence>
<keyword evidence="9" id="KW-1185">Reference proteome</keyword>
<dbReference type="SUPFAM" id="SSF50199">
    <property type="entry name" value="Staphylococcal nuclease"/>
    <property type="match status" value="5"/>
</dbReference>
<gene>
    <name evidence="8" type="ORF">PHYBLDRAFT_136532</name>
</gene>
<dbReference type="GO" id="GO:0005829">
    <property type="term" value="C:cytosol"/>
    <property type="evidence" value="ECO:0007669"/>
    <property type="project" value="UniProtKB-UniRule"/>
</dbReference>
<name>A0A162N395_PHYB8</name>